<dbReference type="GO" id="GO:0016413">
    <property type="term" value="F:O-acetyltransferase activity"/>
    <property type="evidence" value="ECO:0007669"/>
    <property type="project" value="TreeGrafter"/>
</dbReference>
<keyword evidence="9" id="KW-0012">Acyltransferase</keyword>
<dbReference type="GO" id="GO:0009246">
    <property type="term" value="P:enterobacterial common antigen biosynthetic process"/>
    <property type="evidence" value="ECO:0007669"/>
    <property type="project" value="TreeGrafter"/>
</dbReference>
<evidence type="ECO:0000313" key="10">
    <source>
        <dbReference type="Proteomes" id="UP000448908"/>
    </source>
</evidence>
<evidence type="ECO:0000256" key="2">
    <source>
        <dbReference type="ARBA" id="ARBA00007400"/>
    </source>
</evidence>
<organism evidence="9 10">
    <name type="scientific">Parabacteroides merdae</name>
    <dbReference type="NCBI Taxonomy" id="46503"/>
    <lineage>
        <taxon>Bacteria</taxon>
        <taxon>Pseudomonadati</taxon>
        <taxon>Bacteroidota</taxon>
        <taxon>Bacteroidia</taxon>
        <taxon>Bacteroidales</taxon>
        <taxon>Tannerellaceae</taxon>
        <taxon>Parabacteroides</taxon>
    </lineage>
</organism>
<evidence type="ECO:0000256" key="1">
    <source>
        <dbReference type="ARBA" id="ARBA00004651"/>
    </source>
</evidence>
<dbReference type="AlphaFoldDB" id="A0AA44AR76"/>
<keyword evidence="5 7" id="KW-1133">Transmembrane helix</keyword>
<feature type="transmembrane region" description="Helical" evidence="7">
    <location>
        <begin position="193"/>
        <end position="210"/>
    </location>
</feature>
<feature type="transmembrane region" description="Helical" evidence="7">
    <location>
        <begin position="170"/>
        <end position="187"/>
    </location>
</feature>
<keyword evidence="9" id="KW-0808">Transferase</keyword>
<evidence type="ECO:0000256" key="7">
    <source>
        <dbReference type="SAM" id="Phobius"/>
    </source>
</evidence>
<dbReference type="Pfam" id="PF01757">
    <property type="entry name" value="Acyl_transf_3"/>
    <property type="match status" value="1"/>
</dbReference>
<feature type="transmembrane region" description="Helical" evidence="7">
    <location>
        <begin position="16"/>
        <end position="37"/>
    </location>
</feature>
<dbReference type="RefSeq" id="WP_155162288.1">
    <property type="nucleotide sequence ID" value="NZ_JBCOMC010000022.1"/>
</dbReference>
<evidence type="ECO:0000256" key="6">
    <source>
        <dbReference type="ARBA" id="ARBA00023136"/>
    </source>
</evidence>
<protein>
    <submittedName>
        <fullName evidence="9">Acyltransferase family protein</fullName>
    </submittedName>
</protein>
<evidence type="ECO:0000313" key="9">
    <source>
        <dbReference type="EMBL" id="MTU71043.1"/>
    </source>
</evidence>
<comment type="subcellular location">
    <subcellularLocation>
        <location evidence="1">Cell membrane</location>
        <topology evidence="1">Multi-pass membrane protein</topology>
    </subcellularLocation>
</comment>
<keyword evidence="6 7" id="KW-0472">Membrane</keyword>
<dbReference type="InterPro" id="IPR002656">
    <property type="entry name" value="Acyl_transf_3_dom"/>
</dbReference>
<feature type="transmembrane region" description="Helical" evidence="7">
    <location>
        <begin position="49"/>
        <end position="76"/>
    </location>
</feature>
<comment type="caution">
    <text evidence="9">The sequence shown here is derived from an EMBL/GenBank/DDBJ whole genome shotgun (WGS) entry which is preliminary data.</text>
</comment>
<accession>A0AA44AR76</accession>
<evidence type="ECO:0000259" key="8">
    <source>
        <dbReference type="Pfam" id="PF01757"/>
    </source>
</evidence>
<feature type="domain" description="Acyltransferase 3" evidence="8">
    <location>
        <begin position="10"/>
        <end position="338"/>
    </location>
</feature>
<proteinExistence type="inferred from homology"/>
<gene>
    <name evidence="9" type="ORF">GMD92_18770</name>
</gene>
<keyword evidence="4 7" id="KW-0812">Transmembrane</keyword>
<sequence length="357" mass="40830">MLDKNSISKAIDNLRLPMAIMVVAIHCYFFNSLNINALPSKWGGVFVEWIINICSIVLTDCAVPMFFVISGYLFFLRQDDGFTWAQYKAKMLRKCKILLLPFFIWNILGALSYPSRFIDATLTEKLLGFWSQRMEWGSWAGPWDGPLWFLRDLFVVMLFSPFIYWIIKRIGIWFIVVMLVWLSFIDNESLCPGLSGTALLWFSLGSYLSIKKPTSFGKIPMNIVVVLAAVFFVCRLLVMGNVIDGIWGDILNITWILTSMAFYFRLAYLMAERNVRVSETLKRLGASSFVIFAMHSLINGRISSVLLFMVGKQNVGDLLTITFYFATIILTVATCYCFHLIVKRNNVTALLFEGGRK</sequence>
<feature type="transmembrane region" description="Helical" evidence="7">
    <location>
        <begin position="321"/>
        <end position="342"/>
    </location>
</feature>
<feature type="transmembrane region" description="Helical" evidence="7">
    <location>
        <begin position="289"/>
        <end position="309"/>
    </location>
</feature>
<evidence type="ECO:0000256" key="3">
    <source>
        <dbReference type="ARBA" id="ARBA00022475"/>
    </source>
</evidence>
<feature type="transmembrane region" description="Helical" evidence="7">
    <location>
        <begin position="219"/>
        <end position="238"/>
    </location>
</feature>
<dbReference type="Proteomes" id="UP000448908">
    <property type="component" value="Unassembled WGS sequence"/>
</dbReference>
<evidence type="ECO:0000256" key="4">
    <source>
        <dbReference type="ARBA" id="ARBA00022692"/>
    </source>
</evidence>
<dbReference type="PANTHER" id="PTHR40074:SF2">
    <property type="entry name" value="O-ACETYLTRANSFERASE WECH"/>
    <property type="match status" value="1"/>
</dbReference>
<name>A0AA44AR76_9BACT</name>
<feature type="transmembrane region" description="Helical" evidence="7">
    <location>
        <begin position="97"/>
        <end position="115"/>
    </location>
</feature>
<evidence type="ECO:0000256" key="5">
    <source>
        <dbReference type="ARBA" id="ARBA00022989"/>
    </source>
</evidence>
<dbReference type="EMBL" id="WNDA01000042">
    <property type="protein sequence ID" value="MTU71043.1"/>
    <property type="molecule type" value="Genomic_DNA"/>
</dbReference>
<feature type="transmembrane region" description="Helical" evidence="7">
    <location>
        <begin position="250"/>
        <end position="268"/>
    </location>
</feature>
<comment type="similarity">
    <text evidence="2">Belongs to the acyltransferase 3 family.</text>
</comment>
<reference evidence="9 10" key="1">
    <citation type="journal article" date="2019" name="Nat. Med.">
        <title>A library of human gut bacterial isolates paired with longitudinal multiomics data enables mechanistic microbiome research.</title>
        <authorList>
            <person name="Poyet M."/>
            <person name="Groussin M."/>
            <person name="Gibbons S.M."/>
            <person name="Avila-Pacheco J."/>
            <person name="Jiang X."/>
            <person name="Kearney S.M."/>
            <person name="Perrotta A.R."/>
            <person name="Berdy B."/>
            <person name="Zhao S."/>
            <person name="Lieberman T.D."/>
            <person name="Swanson P.K."/>
            <person name="Smith M."/>
            <person name="Roesemann S."/>
            <person name="Alexander J.E."/>
            <person name="Rich S.A."/>
            <person name="Livny J."/>
            <person name="Vlamakis H."/>
            <person name="Clish C."/>
            <person name="Bullock K."/>
            <person name="Deik A."/>
            <person name="Scott J."/>
            <person name="Pierce K.A."/>
            <person name="Xavier R.J."/>
            <person name="Alm E.J."/>
        </authorList>
    </citation>
    <scope>NUCLEOTIDE SEQUENCE [LARGE SCALE GENOMIC DNA]</scope>
    <source>
        <strain evidence="9 10">BIOML-A16</strain>
    </source>
</reference>
<dbReference type="GO" id="GO:0005886">
    <property type="term" value="C:plasma membrane"/>
    <property type="evidence" value="ECO:0007669"/>
    <property type="project" value="UniProtKB-SubCell"/>
</dbReference>
<feature type="transmembrane region" description="Helical" evidence="7">
    <location>
        <begin position="148"/>
        <end position="165"/>
    </location>
</feature>
<keyword evidence="3" id="KW-1003">Cell membrane</keyword>
<dbReference type="PANTHER" id="PTHR40074">
    <property type="entry name" value="O-ACETYLTRANSFERASE WECH"/>
    <property type="match status" value="1"/>
</dbReference>